<evidence type="ECO:0000256" key="2">
    <source>
        <dbReference type="SAM" id="MobiDB-lite"/>
    </source>
</evidence>
<feature type="domain" description="Glycosyltransferase 2-like" evidence="3">
    <location>
        <begin position="843"/>
        <end position="1025"/>
    </location>
</feature>
<feature type="compositionally biased region" description="Polar residues" evidence="2">
    <location>
        <begin position="1"/>
        <end position="15"/>
    </location>
</feature>
<dbReference type="SUPFAM" id="SSF53448">
    <property type="entry name" value="Nucleotide-diphospho-sugar transferases"/>
    <property type="match status" value="1"/>
</dbReference>
<dbReference type="InterPro" id="IPR011990">
    <property type="entry name" value="TPR-like_helical_dom_sf"/>
</dbReference>
<protein>
    <submittedName>
        <fullName evidence="4">Glycosyl transferase, group 1</fullName>
    </submittedName>
</protein>
<dbReference type="SMART" id="SM00028">
    <property type="entry name" value="TPR"/>
    <property type="match status" value="8"/>
</dbReference>
<dbReference type="SUPFAM" id="SSF48452">
    <property type="entry name" value="TPR-like"/>
    <property type="match status" value="2"/>
</dbReference>
<feature type="repeat" description="TPR" evidence="1">
    <location>
        <begin position="132"/>
        <end position="165"/>
    </location>
</feature>
<dbReference type="Pfam" id="PF13414">
    <property type="entry name" value="TPR_11"/>
    <property type="match status" value="3"/>
</dbReference>
<dbReference type="PROSITE" id="PS50293">
    <property type="entry name" value="TPR_REGION"/>
    <property type="match status" value="4"/>
</dbReference>
<proteinExistence type="predicted"/>
<reference evidence="5" key="1">
    <citation type="submission" date="2019-02" db="EMBL/GenBank/DDBJ databases">
        <title>Draft genome sequence of Planktothrix agardhii NIES-905.</title>
        <authorList>
            <person name="Yamaguchi H."/>
            <person name="Suzuki S."/>
            <person name="Kawachi M."/>
        </authorList>
    </citation>
    <scope>NUCLEOTIDE SEQUENCE [LARGE SCALE GENOMIC DNA]</scope>
    <source>
        <strain evidence="5">CCAP 1459/11A</strain>
    </source>
</reference>
<dbReference type="InterPro" id="IPR019734">
    <property type="entry name" value="TPR_rpt"/>
</dbReference>
<dbReference type="InterPro" id="IPR001173">
    <property type="entry name" value="Glyco_trans_2-like"/>
</dbReference>
<evidence type="ECO:0000313" key="5">
    <source>
        <dbReference type="Proteomes" id="UP000299794"/>
    </source>
</evidence>
<accession>A0A4P6A115</accession>
<dbReference type="AlphaFoldDB" id="A0A4P6A115"/>
<feature type="repeat" description="TPR" evidence="1">
    <location>
        <begin position="64"/>
        <end position="97"/>
    </location>
</feature>
<gene>
    <name evidence="4" type="ORF">PA905_26730</name>
</gene>
<organism evidence="4 5">
    <name type="scientific">Planktothrix agardhii CCAP 1459/11A</name>
    <dbReference type="NCBI Taxonomy" id="282420"/>
    <lineage>
        <taxon>Bacteria</taxon>
        <taxon>Bacillati</taxon>
        <taxon>Cyanobacteriota</taxon>
        <taxon>Cyanophyceae</taxon>
        <taxon>Oscillatoriophycideae</taxon>
        <taxon>Oscillatoriales</taxon>
        <taxon>Microcoleaceae</taxon>
        <taxon>Planktothrix</taxon>
    </lineage>
</organism>
<keyword evidence="4" id="KW-0808">Transferase</keyword>
<feature type="repeat" description="TPR" evidence="1">
    <location>
        <begin position="200"/>
        <end position="233"/>
    </location>
</feature>
<dbReference type="InterPro" id="IPR037919">
    <property type="entry name" value="OGT"/>
</dbReference>
<dbReference type="Gene3D" id="1.25.40.10">
    <property type="entry name" value="Tetratricopeptide repeat domain"/>
    <property type="match status" value="3"/>
</dbReference>
<feature type="repeat" description="TPR" evidence="1">
    <location>
        <begin position="98"/>
        <end position="131"/>
    </location>
</feature>
<sequence length="1106" mass="128647">MVIQQRPSSFSDRPQVSSMVKSRRRSVSPAEPPYRLAQALVEQEKWQEAIAAYQQALRITPNWVEVQRELGDLFLKLERWDQAVEVYETAIGLRSDVAEVYHNLGEALLKLQRWEDAIAAYEKAIELNRGFSWSYNNLGDGLRELQRWDEAAQAYQKAIELKPDFALSHHNLGDILVKKEDWEGAIAAYQKAVDLDPNFVWSYYNLAEIYVKLDQWDEAVEAYGQVLKIKPDLTEVEEKLNQALHQQVKTRLETALSYYRKAIENDPTDIESYQKALEIKPDDVDLYLGLGNAWHQKMEYQKARDTYQRLLLIQPDLEEAHKNLAQILITIENSVLETISDLDSSQKVSPIPINNTSHNNLNSVQSIYLGNDTLLLIISGCINFKEDLKIWVNDRQIQQVNFEKILQDQDQIYYAFILSDVKAFQISNEPFLINIQDLSDFEILSEQISPLPSKQLIAFLDSLILKIELKKILLFFVNTLEKLKPSSDHEYYKTIAKLRQNLPQYPKLTIDYGCWLSPNVVYFETIVEGCWILETTKILLLANDICQVTPTHFFQISPEKIAAIAIFNQEIYNQNHQLYELIVIFNHHPILIDGTINQKAYSLEFIDYLNSLSEHQRILIRDTINWSLIEVTPEFIQEKVRKIIDKLQYFIKFKPTSLIDSNLPVNIFIDHFIPIGCEGVALWGWFHDAHHHLESIEAISDLGFSIEISRKNIYNFDRLDVNEYIAKTRYQSSNHPLGFCAYIEIPDEIHHKLDDLAELHSFRFKFKFKGNIEITIIPDAKYYDCFTSRNMILQIAPPDKITDETLEKCLGVIVSKLQKICMKKVKAREFLQIKPLQKKPLASLIIPLYKQLDFVKIQLATMANDQDIQQSEIIYVLDSPEQEQEVKNLLQNYNLIYGLPIKLVVMDYNSGYAAANNIGAIYAESEYLVLMNSDVFPKSKGWLSKMLKFYSAYPQIGALAPKLIYEDQSLQHAGMFFEKTTFPFWINAHYYKGFPNRYQPAQRSRRVPAVTGACLMIKKDLYQQIGGYTTEYIIGDFEDSDLCFKCSELGYESWYFAEVELYHLERQSMLLNNDFPGTLSWRYNAWLHHRKWQSHIEIIMKNIANK</sequence>
<dbReference type="InterPro" id="IPR029044">
    <property type="entry name" value="Nucleotide-diphossugar_trans"/>
</dbReference>
<feature type="repeat" description="TPR" evidence="1">
    <location>
        <begin position="30"/>
        <end position="63"/>
    </location>
</feature>
<dbReference type="GO" id="GO:0006493">
    <property type="term" value="P:protein O-linked glycosylation"/>
    <property type="evidence" value="ECO:0007669"/>
    <property type="project" value="InterPro"/>
</dbReference>
<dbReference type="PROSITE" id="PS50005">
    <property type="entry name" value="TPR"/>
    <property type="match status" value="7"/>
</dbReference>
<feature type="repeat" description="TPR" evidence="1">
    <location>
        <begin position="284"/>
        <end position="317"/>
    </location>
</feature>
<dbReference type="PANTHER" id="PTHR44366">
    <property type="entry name" value="UDP-N-ACETYLGLUCOSAMINE--PEPTIDE N-ACETYLGLUCOSAMINYLTRANSFERASE 110 KDA SUBUNIT"/>
    <property type="match status" value="1"/>
</dbReference>
<dbReference type="GO" id="GO:0097363">
    <property type="term" value="F:protein O-acetylglucosaminyltransferase activity"/>
    <property type="evidence" value="ECO:0007669"/>
    <property type="project" value="TreeGrafter"/>
</dbReference>
<dbReference type="Proteomes" id="UP000299794">
    <property type="component" value="Unassembled WGS sequence"/>
</dbReference>
<dbReference type="PANTHER" id="PTHR44366:SF1">
    <property type="entry name" value="UDP-N-ACETYLGLUCOSAMINE--PEPTIDE N-ACETYLGLUCOSAMINYLTRANSFERASE 110 KDA SUBUNIT"/>
    <property type="match status" value="1"/>
</dbReference>
<name>A0A4P6A115_PLAAG</name>
<evidence type="ECO:0000259" key="3">
    <source>
        <dbReference type="Pfam" id="PF00535"/>
    </source>
</evidence>
<dbReference type="EMBL" id="BJCD01000047">
    <property type="protein sequence ID" value="GDZ94717.1"/>
    <property type="molecule type" value="Genomic_DNA"/>
</dbReference>
<feature type="region of interest" description="Disordered" evidence="2">
    <location>
        <begin position="1"/>
        <end position="27"/>
    </location>
</feature>
<keyword evidence="1" id="KW-0802">TPR repeat</keyword>
<evidence type="ECO:0000256" key="1">
    <source>
        <dbReference type="PROSITE-ProRule" id="PRU00339"/>
    </source>
</evidence>
<comment type="caution">
    <text evidence="4">The sequence shown here is derived from an EMBL/GenBank/DDBJ whole genome shotgun (WGS) entry which is preliminary data.</text>
</comment>
<evidence type="ECO:0000313" key="4">
    <source>
        <dbReference type="EMBL" id="GDZ94717.1"/>
    </source>
</evidence>
<dbReference type="Gene3D" id="3.90.550.10">
    <property type="entry name" value="Spore Coat Polysaccharide Biosynthesis Protein SpsA, Chain A"/>
    <property type="match status" value="1"/>
</dbReference>
<dbReference type="Pfam" id="PF00535">
    <property type="entry name" value="Glycos_transf_2"/>
    <property type="match status" value="1"/>
</dbReference>
<dbReference type="RefSeq" id="WP_141294772.1">
    <property type="nucleotide sequence ID" value="NZ_BJCD01000047.1"/>
</dbReference>
<dbReference type="Pfam" id="PF13424">
    <property type="entry name" value="TPR_12"/>
    <property type="match status" value="1"/>
</dbReference>
<feature type="repeat" description="TPR" evidence="1">
    <location>
        <begin position="166"/>
        <end position="199"/>
    </location>
</feature>